<evidence type="ECO:0000259" key="1">
    <source>
        <dbReference type="Pfam" id="PF00078"/>
    </source>
</evidence>
<dbReference type="CDD" id="cd01650">
    <property type="entry name" value="RT_nLTR_like"/>
    <property type="match status" value="1"/>
</dbReference>
<dbReference type="InterPro" id="IPR000477">
    <property type="entry name" value="RT_dom"/>
</dbReference>
<dbReference type="PANTHER" id="PTHR46890:SF48">
    <property type="entry name" value="RNA-DIRECTED DNA POLYMERASE"/>
    <property type="match status" value="1"/>
</dbReference>
<dbReference type="Gramene" id="HORVU.MOREX.r3.5HG0505610.1">
    <property type="protein sequence ID" value="HORVU.MOREX.r3.5HG0505610.1.CDS1"/>
    <property type="gene ID" value="HORVU.MOREX.r3.5HG0505610"/>
</dbReference>
<reference evidence="2" key="3">
    <citation type="submission" date="2022-01" db="UniProtKB">
        <authorList>
            <consortium name="EnsemblPlants"/>
        </authorList>
    </citation>
    <scope>IDENTIFICATION</scope>
    <source>
        <strain evidence="2">subsp. vulgare</strain>
    </source>
</reference>
<sequence>MPSILYKKNWPLMGDHVVEEVLAVLNGGEIPVGWNDTVIVLIPKVKNPSRIKDLRPISLCNVIYKLVSKVIANRMKLILPEIISDNQSAFIPGRLITDNVLISYEISDYILHKTKGKEGYAAVKADMSKGYDRVEWSYLEALVLRLGFRTRVVQIIM</sequence>
<organism evidence="2 3">
    <name type="scientific">Hordeum vulgare subsp. vulgare</name>
    <name type="common">Domesticated barley</name>
    <dbReference type="NCBI Taxonomy" id="112509"/>
    <lineage>
        <taxon>Eukaryota</taxon>
        <taxon>Viridiplantae</taxon>
        <taxon>Streptophyta</taxon>
        <taxon>Embryophyta</taxon>
        <taxon>Tracheophyta</taxon>
        <taxon>Spermatophyta</taxon>
        <taxon>Magnoliopsida</taxon>
        <taxon>Liliopsida</taxon>
        <taxon>Poales</taxon>
        <taxon>Poaceae</taxon>
        <taxon>BOP clade</taxon>
        <taxon>Pooideae</taxon>
        <taxon>Triticodae</taxon>
        <taxon>Triticeae</taxon>
        <taxon>Hordeinae</taxon>
        <taxon>Hordeum</taxon>
    </lineage>
</organism>
<keyword evidence="3" id="KW-1185">Reference proteome</keyword>
<evidence type="ECO:0000313" key="3">
    <source>
        <dbReference type="Proteomes" id="UP000011116"/>
    </source>
</evidence>
<proteinExistence type="predicted"/>
<evidence type="ECO:0000313" key="2">
    <source>
        <dbReference type="EnsemblPlants" id="HORVU.MOREX.r3.5HG0505610.1.CDS1"/>
    </source>
</evidence>
<feature type="domain" description="Reverse transcriptase" evidence="1">
    <location>
        <begin position="46"/>
        <end position="149"/>
    </location>
</feature>
<protein>
    <recommendedName>
        <fullName evidence="1">Reverse transcriptase domain-containing protein</fullName>
    </recommendedName>
</protein>
<accession>A0A8I6YBV2</accession>
<name>A0A8I6YBV2_HORVV</name>
<reference evidence="2" key="2">
    <citation type="submission" date="2020-10" db="EMBL/GenBank/DDBJ databases">
        <authorList>
            <person name="Scholz U."/>
            <person name="Mascher M."/>
            <person name="Fiebig A."/>
        </authorList>
    </citation>
    <scope>NUCLEOTIDE SEQUENCE [LARGE SCALE GENOMIC DNA]</scope>
    <source>
        <strain evidence="2">cv. Morex</strain>
    </source>
</reference>
<dbReference type="PANTHER" id="PTHR46890">
    <property type="entry name" value="NON-LTR RETROLELEMENT REVERSE TRANSCRIPTASE-LIKE PROTEIN-RELATED"/>
    <property type="match status" value="1"/>
</dbReference>
<dbReference type="EnsemblPlants" id="HORVU.MOREX.r3.5HG0505610.1">
    <property type="protein sequence ID" value="HORVU.MOREX.r3.5HG0505610.1.CDS1"/>
    <property type="gene ID" value="HORVU.MOREX.r3.5HG0505610"/>
</dbReference>
<reference evidence="3" key="1">
    <citation type="journal article" date="2012" name="Nature">
        <title>A physical, genetic and functional sequence assembly of the barley genome.</title>
        <authorList>
            <consortium name="The International Barley Genome Sequencing Consortium"/>
            <person name="Mayer K.F."/>
            <person name="Waugh R."/>
            <person name="Brown J.W."/>
            <person name="Schulman A."/>
            <person name="Langridge P."/>
            <person name="Platzer M."/>
            <person name="Fincher G.B."/>
            <person name="Muehlbauer G.J."/>
            <person name="Sato K."/>
            <person name="Close T.J."/>
            <person name="Wise R.P."/>
            <person name="Stein N."/>
        </authorList>
    </citation>
    <scope>NUCLEOTIDE SEQUENCE [LARGE SCALE GENOMIC DNA]</scope>
    <source>
        <strain evidence="3">cv. Morex</strain>
    </source>
</reference>
<dbReference type="Pfam" id="PF00078">
    <property type="entry name" value="RVT_1"/>
    <property type="match status" value="1"/>
</dbReference>
<dbReference type="AlphaFoldDB" id="A0A8I6YBV2"/>
<dbReference type="SUPFAM" id="SSF56672">
    <property type="entry name" value="DNA/RNA polymerases"/>
    <property type="match status" value="1"/>
</dbReference>
<dbReference type="InterPro" id="IPR043502">
    <property type="entry name" value="DNA/RNA_pol_sf"/>
</dbReference>
<dbReference type="SMR" id="A0A8I6YBV2"/>
<dbReference type="Proteomes" id="UP000011116">
    <property type="component" value="Chromosome 5H"/>
</dbReference>
<dbReference type="InterPro" id="IPR052343">
    <property type="entry name" value="Retrotransposon-Effector_Assoc"/>
</dbReference>